<comment type="cofactor">
    <cofactor evidence="1">
        <name>Mn(2+)</name>
        <dbReference type="ChEBI" id="CHEBI:29035"/>
    </cofactor>
</comment>
<keyword evidence="13" id="KW-0239">DNA-directed DNA polymerase</keyword>
<gene>
    <name evidence="26" type="ORF">BN1232_04883</name>
</gene>
<evidence type="ECO:0000256" key="17">
    <source>
        <dbReference type="ARBA" id="ARBA00023211"/>
    </source>
</evidence>
<dbReference type="FunFam" id="2.40.50.140:FF:000292">
    <property type="entry name" value="Probable ATP-dependent DNA ligase"/>
    <property type="match status" value="1"/>
</dbReference>
<dbReference type="SUPFAM" id="SSF56091">
    <property type="entry name" value="DNA ligase/mRNA capping enzyme, catalytic domain"/>
    <property type="match status" value="1"/>
</dbReference>
<dbReference type="CDD" id="cd07906">
    <property type="entry name" value="Adenylation_DNA_ligase_LigD_LigC"/>
    <property type="match status" value="1"/>
</dbReference>
<dbReference type="Proteomes" id="UP000199251">
    <property type="component" value="Unassembled WGS sequence"/>
</dbReference>
<dbReference type="InterPro" id="IPR014144">
    <property type="entry name" value="LigD_PE_domain"/>
</dbReference>
<keyword evidence="11" id="KW-0269">Exonuclease</keyword>
<dbReference type="GO" id="GO:0005524">
    <property type="term" value="F:ATP binding"/>
    <property type="evidence" value="ECO:0007669"/>
    <property type="project" value="UniProtKB-KW"/>
</dbReference>
<dbReference type="CDD" id="cd04863">
    <property type="entry name" value="MtLigD_Pol_like"/>
    <property type="match status" value="1"/>
</dbReference>
<keyword evidence="17" id="KW-0464">Manganese</keyword>
<keyword evidence="8" id="KW-0547">Nucleotide-binding</keyword>
<evidence type="ECO:0000256" key="18">
    <source>
        <dbReference type="ARBA" id="ARBA00023268"/>
    </source>
</evidence>
<keyword evidence="4" id="KW-0808">Transferase</keyword>
<evidence type="ECO:0000256" key="2">
    <source>
        <dbReference type="ARBA" id="ARBA00012727"/>
    </source>
</evidence>
<evidence type="ECO:0000256" key="8">
    <source>
        <dbReference type="ARBA" id="ARBA00022741"/>
    </source>
</evidence>
<dbReference type="AlphaFoldDB" id="A0A0E4H1B7"/>
<keyword evidence="14" id="KW-0238">DNA-binding</keyword>
<evidence type="ECO:0000256" key="5">
    <source>
        <dbReference type="ARBA" id="ARBA00022695"/>
    </source>
</evidence>
<keyword evidence="16" id="KW-0234">DNA repair</keyword>
<dbReference type="NCBIfam" id="TIGR02778">
    <property type="entry name" value="ligD_pol"/>
    <property type="match status" value="1"/>
</dbReference>
<evidence type="ECO:0000256" key="16">
    <source>
        <dbReference type="ARBA" id="ARBA00023204"/>
    </source>
</evidence>
<dbReference type="RefSeq" id="WP_090606186.1">
    <property type="nucleotide sequence ID" value="NZ_CTEE01000001.1"/>
</dbReference>
<evidence type="ECO:0000256" key="15">
    <source>
        <dbReference type="ARBA" id="ARBA00023172"/>
    </source>
</evidence>
<feature type="compositionally biased region" description="Basic and acidic residues" evidence="24">
    <location>
        <begin position="740"/>
        <end position="752"/>
    </location>
</feature>
<dbReference type="InterPro" id="IPR014146">
    <property type="entry name" value="LigD_ligase_dom"/>
</dbReference>
<comment type="catalytic activity">
    <reaction evidence="20">
        <text>ATP + (deoxyribonucleotide)n-3'-hydroxyl + 5'-phospho-(deoxyribonucleotide)m = (deoxyribonucleotide)n+m + AMP + diphosphate.</text>
        <dbReference type="EC" id="6.5.1.1"/>
    </reaction>
</comment>
<feature type="domain" description="ATP-dependent DNA ligase family profile" evidence="25">
    <location>
        <begin position="539"/>
        <end position="630"/>
    </location>
</feature>
<dbReference type="Pfam" id="PF01068">
    <property type="entry name" value="DNA_ligase_A_M"/>
    <property type="match status" value="1"/>
</dbReference>
<organism evidence="26 27">
    <name type="scientific">Mycobacterium lentiflavum</name>
    <dbReference type="NCBI Taxonomy" id="141349"/>
    <lineage>
        <taxon>Bacteria</taxon>
        <taxon>Bacillati</taxon>
        <taxon>Actinomycetota</taxon>
        <taxon>Actinomycetes</taxon>
        <taxon>Mycobacteriales</taxon>
        <taxon>Mycobacteriaceae</taxon>
        <taxon>Mycobacterium</taxon>
        <taxon>Mycobacterium simiae complex</taxon>
    </lineage>
</organism>
<dbReference type="InterPro" id="IPR012309">
    <property type="entry name" value="DNA_ligase_ATP-dep_C"/>
</dbReference>
<keyword evidence="7" id="KW-0479">Metal-binding</keyword>
<evidence type="ECO:0000256" key="7">
    <source>
        <dbReference type="ARBA" id="ARBA00022723"/>
    </source>
</evidence>
<dbReference type="GO" id="GO:0003910">
    <property type="term" value="F:DNA ligase (ATP) activity"/>
    <property type="evidence" value="ECO:0007669"/>
    <property type="project" value="UniProtKB-EC"/>
</dbReference>
<proteinExistence type="inferred from homology"/>
<accession>A0A0E4H1B7</accession>
<evidence type="ECO:0000256" key="22">
    <source>
        <dbReference type="ARBA" id="ARBA00049990"/>
    </source>
</evidence>
<evidence type="ECO:0000256" key="4">
    <source>
        <dbReference type="ARBA" id="ARBA00022679"/>
    </source>
</evidence>
<dbReference type="SUPFAM" id="SSF50249">
    <property type="entry name" value="Nucleic acid-binding proteins"/>
    <property type="match status" value="1"/>
</dbReference>
<dbReference type="PANTHER" id="PTHR42705:SF2">
    <property type="entry name" value="BIFUNCTIONAL NON-HOMOLOGOUS END JOINING PROTEIN LIGD"/>
    <property type="match status" value="1"/>
</dbReference>
<evidence type="ECO:0000256" key="14">
    <source>
        <dbReference type="ARBA" id="ARBA00023125"/>
    </source>
</evidence>
<dbReference type="InterPro" id="IPR012310">
    <property type="entry name" value="DNA_ligase_ATP-dep_cent"/>
</dbReference>
<dbReference type="NCBIfam" id="TIGR02779">
    <property type="entry name" value="NHEJ_ligase_lig"/>
    <property type="match status" value="1"/>
</dbReference>
<dbReference type="STRING" id="141349.BN1232_04883"/>
<evidence type="ECO:0000256" key="11">
    <source>
        <dbReference type="ARBA" id="ARBA00022839"/>
    </source>
</evidence>
<dbReference type="Pfam" id="PF04679">
    <property type="entry name" value="DNA_ligase_A_C"/>
    <property type="match status" value="1"/>
</dbReference>
<evidence type="ECO:0000256" key="9">
    <source>
        <dbReference type="ARBA" id="ARBA00022763"/>
    </source>
</evidence>
<keyword evidence="15" id="KW-0233">DNA recombination</keyword>
<evidence type="ECO:0000256" key="10">
    <source>
        <dbReference type="ARBA" id="ARBA00022801"/>
    </source>
</evidence>
<dbReference type="InterPro" id="IPR033649">
    <property type="entry name" value="MtLigD_Pol-like"/>
</dbReference>
<dbReference type="Pfam" id="PF21686">
    <property type="entry name" value="LigD_Prim-Pol"/>
    <property type="match status" value="1"/>
</dbReference>
<dbReference type="InterPro" id="IPR052171">
    <property type="entry name" value="NHEJ_LigD"/>
</dbReference>
<dbReference type="OrthoDB" id="9802472at2"/>
<dbReference type="GO" id="GO:0003677">
    <property type="term" value="F:DNA binding"/>
    <property type="evidence" value="ECO:0007669"/>
    <property type="project" value="UniProtKB-KW"/>
</dbReference>
<keyword evidence="5" id="KW-0548">Nucleotidyltransferase</keyword>
<evidence type="ECO:0000256" key="20">
    <source>
        <dbReference type="ARBA" id="ARBA00034003"/>
    </source>
</evidence>
<dbReference type="PROSITE" id="PS50160">
    <property type="entry name" value="DNA_LIGASE_A3"/>
    <property type="match status" value="1"/>
</dbReference>
<dbReference type="Gene3D" id="3.90.920.10">
    <property type="entry name" value="DNA primase, PRIM domain"/>
    <property type="match status" value="1"/>
</dbReference>
<dbReference type="Gene3D" id="3.30.470.30">
    <property type="entry name" value="DNA ligase/mRNA capping enzyme"/>
    <property type="match status" value="1"/>
</dbReference>
<comment type="similarity">
    <text evidence="23">In the central section; belongs to the LigD 3'-phosphoesterase family.</text>
</comment>
<dbReference type="EMBL" id="CTEE01000001">
    <property type="protein sequence ID" value="CQD20313.1"/>
    <property type="molecule type" value="Genomic_DNA"/>
</dbReference>
<name>A0A0E4H1B7_MYCLN</name>
<dbReference type="InterPro" id="IPR014145">
    <property type="entry name" value="LigD_pol_dom"/>
</dbReference>
<protein>
    <recommendedName>
        <fullName evidence="2">DNA ligase (ATP)</fullName>
        <ecNumber evidence="2">6.5.1.1</ecNumber>
    </recommendedName>
    <alternativeName>
        <fullName evidence="19">NHEJ DNA polymerase</fullName>
    </alternativeName>
</protein>
<dbReference type="EC" id="6.5.1.1" evidence="2"/>
<evidence type="ECO:0000256" key="6">
    <source>
        <dbReference type="ARBA" id="ARBA00022722"/>
    </source>
</evidence>
<dbReference type="NCBIfam" id="TIGR02777">
    <property type="entry name" value="LigD_PE_dom"/>
    <property type="match status" value="1"/>
</dbReference>
<evidence type="ECO:0000256" key="3">
    <source>
        <dbReference type="ARBA" id="ARBA00022598"/>
    </source>
</evidence>
<keyword evidence="18" id="KW-0511">Multifunctional enzyme</keyword>
<evidence type="ECO:0000256" key="23">
    <source>
        <dbReference type="ARBA" id="ARBA00061331"/>
    </source>
</evidence>
<dbReference type="NCBIfam" id="NF007210">
    <property type="entry name" value="PRK09632.1"/>
    <property type="match status" value="1"/>
</dbReference>
<keyword evidence="10" id="KW-0378">Hydrolase</keyword>
<dbReference type="GO" id="GO:0006303">
    <property type="term" value="P:double-strand break repair via nonhomologous end joining"/>
    <property type="evidence" value="ECO:0007669"/>
    <property type="project" value="UniProtKB-ARBA"/>
</dbReference>
<feature type="region of interest" description="Disordered" evidence="24">
    <location>
        <begin position="732"/>
        <end position="752"/>
    </location>
</feature>
<dbReference type="GO" id="GO:0006310">
    <property type="term" value="P:DNA recombination"/>
    <property type="evidence" value="ECO:0007669"/>
    <property type="project" value="UniProtKB-KW"/>
</dbReference>
<evidence type="ECO:0000256" key="1">
    <source>
        <dbReference type="ARBA" id="ARBA00001936"/>
    </source>
</evidence>
<evidence type="ECO:0000313" key="27">
    <source>
        <dbReference type="Proteomes" id="UP000199251"/>
    </source>
</evidence>
<evidence type="ECO:0000256" key="13">
    <source>
        <dbReference type="ARBA" id="ARBA00022932"/>
    </source>
</evidence>
<dbReference type="Gene3D" id="2.40.50.140">
    <property type="entry name" value="Nucleic acid-binding proteins"/>
    <property type="match status" value="1"/>
</dbReference>
<dbReference type="GO" id="GO:0003887">
    <property type="term" value="F:DNA-directed DNA polymerase activity"/>
    <property type="evidence" value="ECO:0007669"/>
    <property type="project" value="UniProtKB-KW"/>
</dbReference>
<dbReference type="Pfam" id="PF13298">
    <property type="entry name" value="LigD_N"/>
    <property type="match status" value="1"/>
</dbReference>
<dbReference type="GO" id="GO:0004527">
    <property type="term" value="F:exonuclease activity"/>
    <property type="evidence" value="ECO:0007669"/>
    <property type="project" value="UniProtKB-KW"/>
</dbReference>
<dbReference type="PANTHER" id="PTHR42705">
    <property type="entry name" value="BIFUNCTIONAL NON-HOMOLOGOUS END JOINING PROTEIN LIGD"/>
    <property type="match status" value="1"/>
</dbReference>
<evidence type="ECO:0000256" key="24">
    <source>
        <dbReference type="SAM" id="MobiDB-lite"/>
    </source>
</evidence>
<keyword evidence="6" id="KW-0540">Nuclease</keyword>
<keyword evidence="9" id="KW-0227">DNA damage</keyword>
<evidence type="ECO:0000256" key="12">
    <source>
        <dbReference type="ARBA" id="ARBA00022840"/>
    </source>
</evidence>
<dbReference type="GO" id="GO:0046872">
    <property type="term" value="F:metal ion binding"/>
    <property type="evidence" value="ECO:0007669"/>
    <property type="project" value="UniProtKB-KW"/>
</dbReference>
<evidence type="ECO:0000259" key="25">
    <source>
        <dbReference type="PROSITE" id="PS50160"/>
    </source>
</evidence>
<evidence type="ECO:0000313" key="26">
    <source>
        <dbReference type="EMBL" id="CQD20313.1"/>
    </source>
</evidence>
<sequence>MAPRVKLTNPDKVLYPAAGTTKSDVFAYYTAIAEVMLPHIAGRAATRKRWPNGVEQSSFFEKQLAASAPEWLPRASITHRSGTTTYPIIDSVDGLAWIAQQAALEVHVPQWRFVAQWTRRNAEELKPGPATRLVFDLDPGEGVTMTQLAEVARAVRDLIADIGLTTFPLTSGSKGLHLYAPLEEPVSSNGATVLAKRVAQQLETSMPTLVTSTMTKSLRAGKVFLDWSQNNGSKTTIAPYSLRGRQYPTVAAPRSWEELDDPGLTQLRYDEVLTRVDRDGDLLEPLDADAPVADRLTKYRSMRDAAKTPEPVPDAKPTAGQGNTFVIQEHHARRLHYDFRLERDGVLVSWAVPKNLPETTSVNHLAVHTEDHPLEYGTFEGDIPKGEYGAGKVVIWDSGTYDTEKFRDDEVIVNLHGSRISGRYALIQTKGDQWLAHRMKDQKVFEFDEVAPMLATHGSVAKLKSGQWAFEGKWDGYRLLIEADRGSVRARSRSGRDVTKEYPQLASLAKDLADHHVVLDGEIVALDESGVPSFNEMQNRNRATRIEFWAFDLVYLDGRSLLRAKYADRRKLLETLASATSLIVPELVPGNDGAQALEYSRKHGWEGVVAKKRDSTYQPGRRSSSWVKDKHWSTQEVVIGGWKAGEGGRTSGIGSLMVGIPGSGGLHFVGRVGTGFTERDLANLKKTLAPLHTDESPFDARLPTRDAKGVTFVEPVLVGEVRYSEWTPDDRLRQPSWRGLRPDKKPSEVVRE</sequence>
<evidence type="ECO:0000256" key="21">
    <source>
        <dbReference type="ARBA" id="ARBA00049981"/>
    </source>
</evidence>
<evidence type="ECO:0000256" key="19">
    <source>
        <dbReference type="ARBA" id="ARBA00029943"/>
    </source>
</evidence>
<keyword evidence="3 26" id="KW-0436">Ligase</keyword>
<comment type="similarity">
    <text evidence="21">In the C-terminal section; belongs to the ATP-dependent DNA ligase family.</text>
</comment>
<dbReference type="CDD" id="cd07971">
    <property type="entry name" value="OBF_DNA_ligase_LigD"/>
    <property type="match status" value="1"/>
</dbReference>
<keyword evidence="12" id="KW-0067">ATP-binding</keyword>
<dbReference type="InterPro" id="IPR012340">
    <property type="entry name" value="NA-bd_OB-fold"/>
</dbReference>
<reference evidence="26 27" key="1">
    <citation type="submission" date="2015-03" db="EMBL/GenBank/DDBJ databases">
        <authorList>
            <person name="Urmite Genomes"/>
        </authorList>
    </citation>
    <scope>NUCLEOTIDE SEQUENCE [LARGE SCALE GENOMIC DNA]</scope>
    <source>
        <strain evidence="26 27">CSUR P1491</strain>
    </source>
</reference>
<dbReference type="Gene3D" id="3.30.1490.70">
    <property type="match status" value="1"/>
</dbReference>
<comment type="similarity">
    <text evidence="22">In the N-terminal section; belongs to the LigD polymerase family.</text>
</comment>